<organism evidence="2 3">
    <name type="scientific">endosymbiont of Galathealinum brachiosum</name>
    <dbReference type="NCBI Taxonomy" id="2200906"/>
    <lineage>
        <taxon>Bacteria</taxon>
        <taxon>Pseudomonadati</taxon>
        <taxon>Pseudomonadota</taxon>
        <taxon>Gammaproteobacteria</taxon>
        <taxon>sulfur-oxidizing symbionts</taxon>
    </lineage>
</organism>
<dbReference type="InterPro" id="IPR006626">
    <property type="entry name" value="PbH1"/>
</dbReference>
<name>A0A370DFS7_9GAMM</name>
<accession>A0A370DFS7</accession>
<dbReference type="InterPro" id="IPR039513">
    <property type="entry name" value="PL-6"/>
</dbReference>
<dbReference type="Pfam" id="PF14592">
    <property type="entry name" value="Chondroitinas_B"/>
    <property type="match status" value="1"/>
</dbReference>
<dbReference type="SMART" id="SM00710">
    <property type="entry name" value="PbH1"/>
    <property type="match status" value="5"/>
</dbReference>
<dbReference type="InterPro" id="IPR011050">
    <property type="entry name" value="Pectin_lyase_fold/virulence"/>
</dbReference>
<dbReference type="Pfam" id="PF13229">
    <property type="entry name" value="Beta_helix"/>
    <property type="match status" value="1"/>
</dbReference>
<dbReference type="AlphaFoldDB" id="A0A370DFS7"/>
<dbReference type="InterPro" id="IPR039448">
    <property type="entry name" value="Beta_helix"/>
</dbReference>
<evidence type="ECO:0000313" key="2">
    <source>
        <dbReference type="EMBL" id="RDH83769.1"/>
    </source>
</evidence>
<gene>
    <name evidence="2" type="ORF">DIZ80_06425</name>
</gene>
<dbReference type="EMBL" id="QFXC01000008">
    <property type="protein sequence ID" value="RDH83769.1"/>
    <property type="molecule type" value="Genomic_DNA"/>
</dbReference>
<dbReference type="Gene3D" id="2.160.20.10">
    <property type="entry name" value="Single-stranded right-handed beta-helix, Pectin lyase-like"/>
    <property type="match status" value="1"/>
</dbReference>
<sequence>MYKWMLMHILHVFLFISNAYSAEYFVSKIGDDEFVGSKLLPWQTINESINKLSPGDILNIADGIYTENIEPTVSGEVQKPILIRATNPFKVIVDGNGKNRALYITKVSYLSFEGMKFQNSGDKAVLQVSSSDGQPAEGNTETHHIILRKISVKGSCLDKNCSGLLIARSNDVLLEDSWVYGAGRYTLSVYGDRKVTIRRVVVRWDQWDGHKYKKNDPRNAIGIYNSHNNLIENVIILDAGKKPSGAGGDKGALLIAGGANRDTSAFINSSNNRFYGLIIHNNTGLAISLSSRVKAHDGNYFENGVIYGNSKRAITINKLVKNTTFNHMTLANHPDEAYANWSKESENTVLTNSLIMNNEKKAFIGDLDESYNIVYRNRPNYSKNESLGKETIVADPKISSIFNNNSKILKKRVGSDDKPRGANLMKQYHNGVETKTNLWPWLYEDEIYKDFCAPMSLIQLDRIGSNTSSWCDSKLSLTNYLHR</sequence>
<keyword evidence="3" id="KW-1185">Reference proteome</keyword>
<feature type="domain" description="Right handed beta helix" evidence="1">
    <location>
        <begin position="162"/>
        <end position="353"/>
    </location>
</feature>
<evidence type="ECO:0000313" key="3">
    <source>
        <dbReference type="Proteomes" id="UP000254266"/>
    </source>
</evidence>
<dbReference type="Proteomes" id="UP000254266">
    <property type="component" value="Unassembled WGS sequence"/>
</dbReference>
<comment type="caution">
    <text evidence="2">The sequence shown here is derived from an EMBL/GenBank/DDBJ whole genome shotgun (WGS) entry which is preliminary data.</text>
</comment>
<evidence type="ECO:0000259" key="1">
    <source>
        <dbReference type="Pfam" id="PF13229"/>
    </source>
</evidence>
<proteinExistence type="predicted"/>
<reference evidence="2 3" key="1">
    <citation type="journal article" date="2018" name="ISME J.">
        <title>Endosymbiont genomes yield clues of tubeworm success.</title>
        <authorList>
            <person name="Li Y."/>
            <person name="Liles M.R."/>
            <person name="Halanych K.M."/>
        </authorList>
    </citation>
    <scope>NUCLEOTIDE SEQUENCE [LARGE SCALE GENOMIC DNA]</scope>
    <source>
        <strain evidence="2">A1464</strain>
    </source>
</reference>
<dbReference type="SUPFAM" id="SSF51126">
    <property type="entry name" value="Pectin lyase-like"/>
    <property type="match status" value="1"/>
</dbReference>
<protein>
    <recommendedName>
        <fullName evidence="1">Right handed beta helix domain-containing protein</fullName>
    </recommendedName>
</protein>
<dbReference type="InterPro" id="IPR012334">
    <property type="entry name" value="Pectin_lyas_fold"/>
</dbReference>